<sequence length="313" mass="33867">MNDRVAPGVMTVPISAVERDTGLSKDTLRIWERRYGFPRPGRDAFGERVYPVAQVDRLRLIRRLLDNGHRPGRVVPLAMDELQRLGEGLCSVPPYPEAGAGADLFAYRELIQDHDAPALRRALGQACRELGLARFVTHLVAPLNAMVNDDGLRGQMEAFEQRLYAECVHRVLHGALDSLGGTEGAAASGAPRALLATLVQEPEVLGLAMAEALLALAGCHCLSLGPQTPVRDIGRAAAAHRADIVVLSLSAGQNPQRLRSGLQELRQMLPEPTELWAGGPCPALQHRPLPGILAVPDLAVLFEHVARWQGAHL</sequence>
<evidence type="ECO:0000256" key="3">
    <source>
        <dbReference type="ARBA" id="ARBA00023125"/>
    </source>
</evidence>
<organism evidence="7 8">
    <name type="scientific">Variovorax terrae</name>
    <dbReference type="NCBI Taxonomy" id="2923278"/>
    <lineage>
        <taxon>Bacteria</taxon>
        <taxon>Pseudomonadati</taxon>
        <taxon>Pseudomonadota</taxon>
        <taxon>Betaproteobacteria</taxon>
        <taxon>Burkholderiales</taxon>
        <taxon>Comamonadaceae</taxon>
        <taxon>Variovorax</taxon>
    </lineage>
</organism>
<evidence type="ECO:0000256" key="2">
    <source>
        <dbReference type="ARBA" id="ARBA00023015"/>
    </source>
</evidence>
<protein>
    <submittedName>
        <fullName evidence="7">MerR family transcriptional regulator</fullName>
    </submittedName>
</protein>
<evidence type="ECO:0000256" key="1">
    <source>
        <dbReference type="ARBA" id="ARBA00022491"/>
    </source>
</evidence>
<dbReference type="SUPFAM" id="SSF46955">
    <property type="entry name" value="Putative DNA-binding domain"/>
    <property type="match status" value="1"/>
</dbReference>
<dbReference type="Gene3D" id="1.10.1660.10">
    <property type="match status" value="1"/>
</dbReference>
<dbReference type="PROSITE" id="PS51332">
    <property type="entry name" value="B12_BINDING"/>
    <property type="match status" value="1"/>
</dbReference>
<dbReference type="InterPro" id="IPR036724">
    <property type="entry name" value="Cobalamin-bd_sf"/>
</dbReference>
<dbReference type="EMBL" id="JALGBI010000003">
    <property type="protein sequence ID" value="MCJ0765819.1"/>
    <property type="molecule type" value="Genomic_DNA"/>
</dbReference>
<dbReference type="SMART" id="SM00422">
    <property type="entry name" value="HTH_MERR"/>
    <property type="match status" value="1"/>
</dbReference>
<dbReference type="Pfam" id="PF02310">
    <property type="entry name" value="B12-binding"/>
    <property type="match status" value="1"/>
</dbReference>
<dbReference type="PANTHER" id="PTHR30204:SF69">
    <property type="entry name" value="MERR-FAMILY TRANSCRIPTIONAL REGULATOR"/>
    <property type="match status" value="1"/>
</dbReference>
<keyword evidence="8" id="KW-1185">Reference proteome</keyword>
<name>A0A9X1VZM3_9BURK</name>
<dbReference type="Pfam" id="PF13411">
    <property type="entry name" value="MerR_1"/>
    <property type="match status" value="1"/>
</dbReference>
<dbReference type="GO" id="GO:0003700">
    <property type="term" value="F:DNA-binding transcription factor activity"/>
    <property type="evidence" value="ECO:0007669"/>
    <property type="project" value="InterPro"/>
</dbReference>
<evidence type="ECO:0000313" key="8">
    <source>
        <dbReference type="Proteomes" id="UP001139447"/>
    </source>
</evidence>
<dbReference type="InterPro" id="IPR009061">
    <property type="entry name" value="DNA-bd_dom_put_sf"/>
</dbReference>
<dbReference type="GO" id="GO:0046872">
    <property type="term" value="F:metal ion binding"/>
    <property type="evidence" value="ECO:0007669"/>
    <property type="project" value="InterPro"/>
</dbReference>
<dbReference type="GO" id="GO:0003677">
    <property type="term" value="F:DNA binding"/>
    <property type="evidence" value="ECO:0007669"/>
    <property type="project" value="UniProtKB-KW"/>
</dbReference>
<dbReference type="InterPro" id="IPR006158">
    <property type="entry name" value="Cobalamin-bd"/>
</dbReference>
<feature type="domain" description="HTH merR-type" evidence="5">
    <location>
        <begin position="11"/>
        <end position="68"/>
    </location>
</feature>
<dbReference type="Proteomes" id="UP001139447">
    <property type="component" value="Unassembled WGS sequence"/>
</dbReference>
<keyword evidence="1" id="KW-0678">Repressor</keyword>
<dbReference type="Gene3D" id="3.40.50.280">
    <property type="entry name" value="Cobalamin-binding domain"/>
    <property type="match status" value="1"/>
</dbReference>
<accession>A0A9X1VZM3</accession>
<gene>
    <name evidence="7" type="ORF">MMF98_21605</name>
</gene>
<keyword evidence="3" id="KW-0238">DNA-binding</keyword>
<dbReference type="SUPFAM" id="SSF52242">
    <property type="entry name" value="Cobalamin (vitamin B12)-binding domain"/>
    <property type="match status" value="1"/>
</dbReference>
<dbReference type="GO" id="GO:0031419">
    <property type="term" value="F:cobalamin binding"/>
    <property type="evidence" value="ECO:0007669"/>
    <property type="project" value="InterPro"/>
</dbReference>
<dbReference type="PROSITE" id="PS50937">
    <property type="entry name" value="HTH_MERR_2"/>
    <property type="match status" value="1"/>
</dbReference>
<dbReference type="PANTHER" id="PTHR30204">
    <property type="entry name" value="REDOX-CYCLING DRUG-SENSING TRANSCRIPTIONAL ACTIVATOR SOXR"/>
    <property type="match status" value="1"/>
</dbReference>
<keyword evidence="4" id="KW-0804">Transcription</keyword>
<comment type="caution">
    <text evidence="7">The sequence shown here is derived from an EMBL/GenBank/DDBJ whole genome shotgun (WGS) entry which is preliminary data.</text>
</comment>
<reference evidence="7" key="1">
    <citation type="submission" date="2022-03" db="EMBL/GenBank/DDBJ databases">
        <authorList>
            <person name="Woo C.Y."/>
        </authorList>
    </citation>
    <scope>NUCLEOTIDE SEQUENCE</scope>
    <source>
        <strain evidence="7">CYS-02</strain>
    </source>
</reference>
<evidence type="ECO:0000259" key="6">
    <source>
        <dbReference type="PROSITE" id="PS51332"/>
    </source>
</evidence>
<dbReference type="AlphaFoldDB" id="A0A9X1VZM3"/>
<evidence type="ECO:0000259" key="5">
    <source>
        <dbReference type="PROSITE" id="PS50937"/>
    </source>
</evidence>
<dbReference type="InterPro" id="IPR000551">
    <property type="entry name" value="MerR-type_HTH_dom"/>
</dbReference>
<evidence type="ECO:0000256" key="4">
    <source>
        <dbReference type="ARBA" id="ARBA00023163"/>
    </source>
</evidence>
<dbReference type="InterPro" id="IPR047057">
    <property type="entry name" value="MerR_fam"/>
</dbReference>
<keyword evidence="2" id="KW-0805">Transcription regulation</keyword>
<evidence type="ECO:0000313" key="7">
    <source>
        <dbReference type="EMBL" id="MCJ0765819.1"/>
    </source>
</evidence>
<dbReference type="RefSeq" id="WP_243309410.1">
    <property type="nucleotide sequence ID" value="NZ_JALGBI010000003.1"/>
</dbReference>
<feature type="domain" description="B12-binding" evidence="6">
    <location>
        <begin position="190"/>
        <end position="313"/>
    </location>
</feature>
<proteinExistence type="predicted"/>